<evidence type="ECO:0000313" key="2">
    <source>
        <dbReference type="EMBL" id="GLR92051.1"/>
    </source>
</evidence>
<comment type="caution">
    <text evidence="2">The sequence shown here is derived from an EMBL/GenBank/DDBJ whole genome shotgun (WGS) entry which is preliminary data.</text>
</comment>
<dbReference type="Proteomes" id="UP001156905">
    <property type="component" value="Unassembled WGS sequence"/>
</dbReference>
<organism evidence="2 3">
    <name type="scientific">Bradyrhizobium iriomotense</name>
    <dbReference type="NCBI Taxonomy" id="441950"/>
    <lineage>
        <taxon>Bacteria</taxon>
        <taxon>Pseudomonadati</taxon>
        <taxon>Pseudomonadota</taxon>
        <taxon>Alphaproteobacteria</taxon>
        <taxon>Hyphomicrobiales</taxon>
        <taxon>Nitrobacteraceae</taxon>
        <taxon>Bradyrhizobium</taxon>
    </lineage>
</organism>
<evidence type="ECO:0000313" key="3">
    <source>
        <dbReference type="Proteomes" id="UP001156905"/>
    </source>
</evidence>
<dbReference type="CDD" id="cd07402">
    <property type="entry name" value="MPP_GpdQ"/>
    <property type="match status" value="1"/>
</dbReference>
<reference evidence="3" key="1">
    <citation type="journal article" date="2019" name="Int. J. Syst. Evol. Microbiol.">
        <title>The Global Catalogue of Microorganisms (GCM) 10K type strain sequencing project: providing services to taxonomists for standard genome sequencing and annotation.</title>
        <authorList>
            <consortium name="The Broad Institute Genomics Platform"/>
            <consortium name="The Broad Institute Genome Sequencing Center for Infectious Disease"/>
            <person name="Wu L."/>
            <person name="Ma J."/>
        </authorList>
    </citation>
    <scope>NUCLEOTIDE SEQUENCE [LARGE SCALE GENOMIC DNA]</scope>
    <source>
        <strain evidence="3">NBRC 102520</strain>
    </source>
</reference>
<feature type="domain" description="Calcineurin-like phosphoesterase" evidence="1">
    <location>
        <begin position="3"/>
        <end position="199"/>
    </location>
</feature>
<dbReference type="InterPro" id="IPR050535">
    <property type="entry name" value="DNA_Repair-Maintenance_Comp"/>
</dbReference>
<dbReference type="InterPro" id="IPR004843">
    <property type="entry name" value="Calcineurin-like_PHP"/>
</dbReference>
<dbReference type="InterPro" id="IPR029052">
    <property type="entry name" value="Metallo-depent_PP-like"/>
</dbReference>
<dbReference type="EMBL" id="BSOW01000063">
    <property type="protein sequence ID" value="GLR92051.1"/>
    <property type="molecule type" value="Genomic_DNA"/>
</dbReference>
<protein>
    <submittedName>
        <fullName evidence="2">3',5'-cyclic adenosine monophosphate phosphodiesterase CpdA</fullName>
    </submittedName>
</protein>
<dbReference type="PANTHER" id="PTHR30337">
    <property type="entry name" value="COMPONENT OF ATP-DEPENDENT DSDNA EXONUCLEASE"/>
    <property type="match status" value="1"/>
</dbReference>
<gene>
    <name evidence="2" type="primary">cpdA_2</name>
    <name evidence="2" type="ORF">GCM10007857_87700</name>
</gene>
<sequence>MPFKFIHLTDTHLAGPGLKLYGLDPRARLDAAVADINKHHSDAAFTVVTGDLTHWGDPAAYGDFAEAMAALKIPYIAMVGNHDKRVACLDGLKAAPRDPNGFVQGTRTTPHGLFVFLDTLDETSDAGEMCGKRLGWLADTLAAAPADMPFLVFMHHPPFPVGVHAMDEIALKQAGEFAEVIAPYRARIRHLFFGHVHRPISGSFGKIPFSTLRGTNHQVWFELDPKPNEHLASHEPPAYGVVLVDDDSIVVHSHDFLDTSLRFPFSPPEGMDDRDYALNFPAR</sequence>
<dbReference type="RefSeq" id="WP_284275942.1">
    <property type="nucleotide sequence ID" value="NZ_BSOW01000063.1"/>
</dbReference>
<dbReference type="Pfam" id="PF00149">
    <property type="entry name" value="Metallophos"/>
    <property type="match status" value="1"/>
</dbReference>
<dbReference type="Gene3D" id="3.60.21.10">
    <property type="match status" value="1"/>
</dbReference>
<dbReference type="InterPro" id="IPR026575">
    <property type="entry name" value="GpdQ/CpdA-like"/>
</dbReference>
<dbReference type="PANTHER" id="PTHR30337:SF8">
    <property type="entry name" value="BLL4141 PROTEIN"/>
    <property type="match status" value="1"/>
</dbReference>
<evidence type="ECO:0000259" key="1">
    <source>
        <dbReference type="Pfam" id="PF00149"/>
    </source>
</evidence>
<keyword evidence="3" id="KW-1185">Reference proteome</keyword>
<name>A0ABQ6BDX0_9BRAD</name>
<dbReference type="SUPFAM" id="SSF56300">
    <property type="entry name" value="Metallo-dependent phosphatases"/>
    <property type="match status" value="1"/>
</dbReference>
<accession>A0ABQ6BDX0</accession>
<proteinExistence type="predicted"/>